<protein>
    <submittedName>
        <fullName evidence="1">Uncharacterized protein</fullName>
    </submittedName>
</protein>
<dbReference type="AlphaFoldDB" id="A0A6M0RJJ2"/>
<comment type="caution">
    <text evidence="1">The sequence shown here is derived from an EMBL/GenBank/DDBJ whole genome shotgun (WGS) entry which is preliminary data.</text>
</comment>
<name>A0A6M0RJJ2_9CYAN</name>
<evidence type="ECO:0000313" key="1">
    <source>
        <dbReference type="EMBL" id="NEZ56397.1"/>
    </source>
</evidence>
<organism evidence="1 2">
    <name type="scientific">Adonisia turfae CCMR0081</name>
    <dbReference type="NCBI Taxonomy" id="2292702"/>
    <lineage>
        <taxon>Bacteria</taxon>
        <taxon>Bacillati</taxon>
        <taxon>Cyanobacteriota</taxon>
        <taxon>Adonisia</taxon>
        <taxon>Adonisia turfae</taxon>
    </lineage>
</organism>
<proteinExistence type="predicted"/>
<dbReference type="Proteomes" id="UP000481033">
    <property type="component" value="Unassembled WGS sequence"/>
</dbReference>
<gene>
    <name evidence="1" type="ORF">DXZ20_12075</name>
</gene>
<dbReference type="EMBL" id="QXHD01000004">
    <property type="protein sequence ID" value="NEZ56397.1"/>
    <property type="molecule type" value="Genomic_DNA"/>
</dbReference>
<keyword evidence="2" id="KW-1185">Reference proteome</keyword>
<evidence type="ECO:0000313" key="2">
    <source>
        <dbReference type="Proteomes" id="UP000481033"/>
    </source>
</evidence>
<accession>A0A6M0RJJ2</accession>
<reference evidence="1 2" key="1">
    <citation type="journal article" date="2020" name="Microb. Ecol.">
        <title>Ecogenomics of the Marine Benthic Filamentous Cyanobacterium Adonisia.</title>
        <authorList>
            <person name="Walter J.M."/>
            <person name="Coutinho F.H."/>
            <person name="Leomil L."/>
            <person name="Hargreaves P.I."/>
            <person name="Campeao M.E."/>
            <person name="Vieira V.V."/>
            <person name="Silva B.S."/>
            <person name="Fistarol G.O."/>
            <person name="Salomon P.S."/>
            <person name="Sawabe T."/>
            <person name="Mino S."/>
            <person name="Hosokawa M."/>
            <person name="Miyashita H."/>
            <person name="Maruyama F."/>
            <person name="van Verk M.C."/>
            <person name="Dutilh B.E."/>
            <person name="Thompson C.C."/>
            <person name="Thompson F.L."/>
        </authorList>
    </citation>
    <scope>NUCLEOTIDE SEQUENCE [LARGE SCALE GENOMIC DNA]</scope>
    <source>
        <strain evidence="1 2">CCMR0081</strain>
    </source>
</reference>
<sequence>MGYLAVPAHGDDFNCLQLNICFSSAYLFAEPCHDEPAIKMTIDDCTDDAVLPFDSLTHRN</sequence>